<dbReference type="EMBL" id="JABCKV010000197">
    <property type="protein sequence ID" value="KAG5642309.1"/>
    <property type="molecule type" value="Genomic_DNA"/>
</dbReference>
<evidence type="ECO:0000313" key="2">
    <source>
        <dbReference type="EMBL" id="KAG5642309.1"/>
    </source>
</evidence>
<name>A0A9P7G1R5_9AGAR</name>
<sequence length="428" mass="47945">MANTPPLIPKPPPELAPNDSSSSHLDLYFIGREEKVSQESDSDSDSSESGSDSSSDSGSVDSQATLDHAEGSLSFGHPLQRMFRVGSTDDDGPLFQGSLSRSSTSSFSSWSSSSSVTYDMYDSLYDFNHTQRAHTCYDSDYEELLEKVLKENPSFNSMSSDSMIFVEPSAPGLRDSLMIRCLPRTSSELYILLELNHKELRSDPWNPVPHLRCAVEREDAVYLFMERLNPYDQPPFKTVANYVDFVRQILEGLTFLHELKIANMTFQHAWCYMVDLSSAPSTCASPEDFDRATYPVRYYFTNLSHATKFETSNASAFKRDVQDCGVMIDSLLSYVCDIFLAPSTRADLAWHDQAPRVETKLKSLVKAMTFGGFGAEESRKLFEALVKSFESSTLETPTPMPQQPERSNTTPPIPTRSHPRELPPSISK</sequence>
<dbReference type="OrthoDB" id="3260792at2759"/>
<feature type="region of interest" description="Disordered" evidence="1">
    <location>
        <begin position="392"/>
        <end position="428"/>
    </location>
</feature>
<accession>A0A9P7G1R5</accession>
<feature type="compositionally biased region" description="Pro residues" evidence="1">
    <location>
        <begin position="1"/>
        <end position="15"/>
    </location>
</feature>
<keyword evidence="3" id="KW-1185">Reference proteome</keyword>
<reference evidence="2" key="1">
    <citation type="submission" date="2020-07" db="EMBL/GenBank/DDBJ databases">
        <authorList>
            <person name="Nieuwenhuis M."/>
            <person name="Van De Peppel L.J.J."/>
        </authorList>
    </citation>
    <scope>NUCLEOTIDE SEQUENCE</scope>
    <source>
        <strain evidence="2">AP01</strain>
        <tissue evidence="2">Mycelium</tissue>
    </source>
</reference>
<proteinExistence type="predicted"/>
<comment type="caution">
    <text evidence="2">The sequence shown here is derived from an EMBL/GenBank/DDBJ whole genome shotgun (WGS) entry which is preliminary data.</text>
</comment>
<dbReference type="AlphaFoldDB" id="A0A9P7G1R5"/>
<organism evidence="2 3">
    <name type="scientific">Asterophora parasitica</name>
    <dbReference type="NCBI Taxonomy" id="117018"/>
    <lineage>
        <taxon>Eukaryota</taxon>
        <taxon>Fungi</taxon>
        <taxon>Dikarya</taxon>
        <taxon>Basidiomycota</taxon>
        <taxon>Agaricomycotina</taxon>
        <taxon>Agaricomycetes</taxon>
        <taxon>Agaricomycetidae</taxon>
        <taxon>Agaricales</taxon>
        <taxon>Tricholomatineae</taxon>
        <taxon>Lyophyllaceae</taxon>
        <taxon>Asterophora</taxon>
    </lineage>
</organism>
<gene>
    <name evidence="2" type="ORF">DXG03_003029</name>
</gene>
<reference evidence="2" key="2">
    <citation type="submission" date="2021-10" db="EMBL/GenBank/DDBJ databases">
        <title>Phylogenomics reveals ancestral predisposition of the termite-cultivated fungus Termitomyces towards a domesticated lifestyle.</title>
        <authorList>
            <person name="Auxier B."/>
            <person name="Grum-Grzhimaylo A."/>
            <person name="Cardenas M.E."/>
            <person name="Lodge J.D."/>
            <person name="Laessoe T."/>
            <person name="Pedersen O."/>
            <person name="Smith M.E."/>
            <person name="Kuyper T.W."/>
            <person name="Franco-Molano E.A."/>
            <person name="Baroni T.J."/>
            <person name="Aanen D.K."/>
        </authorList>
    </citation>
    <scope>NUCLEOTIDE SEQUENCE</scope>
    <source>
        <strain evidence="2">AP01</strain>
        <tissue evidence="2">Mycelium</tissue>
    </source>
</reference>
<feature type="compositionally biased region" description="Low complexity" evidence="1">
    <location>
        <begin position="47"/>
        <end position="63"/>
    </location>
</feature>
<feature type="region of interest" description="Disordered" evidence="1">
    <location>
        <begin position="1"/>
        <end position="63"/>
    </location>
</feature>
<evidence type="ECO:0000313" key="3">
    <source>
        <dbReference type="Proteomes" id="UP000775547"/>
    </source>
</evidence>
<protein>
    <recommendedName>
        <fullName evidence="4">Protein kinase domain-containing protein</fullName>
    </recommendedName>
</protein>
<dbReference type="Proteomes" id="UP000775547">
    <property type="component" value="Unassembled WGS sequence"/>
</dbReference>
<evidence type="ECO:0008006" key="4">
    <source>
        <dbReference type="Google" id="ProtNLM"/>
    </source>
</evidence>
<evidence type="ECO:0000256" key="1">
    <source>
        <dbReference type="SAM" id="MobiDB-lite"/>
    </source>
</evidence>